<name>A0A1H9FWG3_9BACI</name>
<dbReference type="InterPro" id="IPR001789">
    <property type="entry name" value="Sig_transdc_resp-reg_receiver"/>
</dbReference>
<dbReference type="Gene3D" id="3.40.50.2300">
    <property type="match status" value="1"/>
</dbReference>
<gene>
    <name evidence="11" type="ORF">SAMN05216362_11335</name>
</gene>
<evidence type="ECO:0000256" key="1">
    <source>
        <dbReference type="ARBA" id="ARBA00004496"/>
    </source>
</evidence>
<dbReference type="GO" id="GO:0003700">
    <property type="term" value="F:DNA-binding transcription factor activity"/>
    <property type="evidence" value="ECO:0007669"/>
    <property type="project" value="InterPro"/>
</dbReference>
<dbReference type="InterPro" id="IPR036388">
    <property type="entry name" value="WH-like_DNA-bd_sf"/>
</dbReference>
<comment type="subcellular location">
    <subcellularLocation>
        <location evidence="1">Cytoplasm</location>
    </subcellularLocation>
</comment>
<feature type="domain" description="Response regulatory" evidence="10">
    <location>
        <begin position="3"/>
        <end position="119"/>
    </location>
</feature>
<accession>A0A1H9FWG3</accession>
<reference evidence="11 12" key="1">
    <citation type="submission" date="2016-10" db="EMBL/GenBank/DDBJ databases">
        <authorList>
            <person name="de Groot N.N."/>
        </authorList>
    </citation>
    <scope>NUCLEOTIDE SEQUENCE [LARGE SCALE GENOMIC DNA]</scope>
    <source>
        <strain evidence="11 12">DSM 21633</strain>
    </source>
</reference>
<proteinExistence type="predicted"/>
<keyword evidence="7" id="KW-0010">Activator</keyword>
<dbReference type="EMBL" id="FOES01000013">
    <property type="protein sequence ID" value="SEQ41893.1"/>
    <property type="molecule type" value="Genomic_DNA"/>
</dbReference>
<dbReference type="RefSeq" id="WP_091773464.1">
    <property type="nucleotide sequence ID" value="NZ_FOES01000013.1"/>
</dbReference>
<dbReference type="InterPro" id="IPR036390">
    <property type="entry name" value="WH_DNA-bd_sf"/>
</dbReference>
<evidence type="ECO:0000313" key="11">
    <source>
        <dbReference type="EMBL" id="SEQ41893.1"/>
    </source>
</evidence>
<feature type="modified residue" description="4-aspartylphosphate" evidence="9">
    <location>
        <position position="54"/>
    </location>
</feature>
<dbReference type="Gene3D" id="1.10.10.10">
    <property type="entry name" value="Winged helix-like DNA-binding domain superfamily/Winged helix DNA-binding domain"/>
    <property type="match status" value="1"/>
</dbReference>
<dbReference type="PROSITE" id="PS50110">
    <property type="entry name" value="RESPONSE_REGULATORY"/>
    <property type="match status" value="1"/>
</dbReference>
<dbReference type="InterPro" id="IPR051271">
    <property type="entry name" value="2C-system_Tx_regulators"/>
</dbReference>
<dbReference type="InterPro" id="IPR011006">
    <property type="entry name" value="CheY-like_superfamily"/>
</dbReference>
<dbReference type="Pfam" id="PF00072">
    <property type="entry name" value="Response_reg"/>
    <property type="match status" value="1"/>
</dbReference>
<evidence type="ECO:0000256" key="2">
    <source>
        <dbReference type="ARBA" id="ARBA00022490"/>
    </source>
</evidence>
<keyword evidence="8" id="KW-0804">Transcription</keyword>
<keyword evidence="2" id="KW-0963">Cytoplasm</keyword>
<dbReference type="GO" id="GO:0000156">
    <property type="term" value="F:phosphorelay response regulator activity"/>
    <property type="evidence" value="ECO:0007669"/>
    <property type="project" value="TreeGrafter"/>
</dbReference>
<evidence type="ECO:0000256" key="7">
    <source>
        <dbReference type="ARBA" id="ARBA00023159"/>
    </source>
</evidence>
<keyword evidence="5" id="KW-0805">Transcription regulation</keyword>
<keyword evidence="4" id="KW-0902">Two-component regulatory system</keyword>
<evidence type="ECO:0000256" key="8">
    <source>
        <dbReference type="ARBA" id="ARBA00023163"/>
    </source>
</evidence>
<dbReference type="PANTHER" id="PTHR45526">
    <property type="entry name" value="TRANSCRIPTIONAL REGULATORY PROTEIN DPIA"/>
    <property type="match status" value="1"/>
</dbReference>
<dbReference type="InterPro" id="IPR024187">
    <property type="entry name" value="Sig_transdc_resp-reg_cit/mal"/>
</dbReference>
<dbReference type="GO" id="GO:0003677">
    <property type="term" value="F:DNA binding"/>
    <property type="evidence" value="ECO:0007669"/>
    <property type="project" value="UniProtKB-KW"/>
</dbReference>
<dbReference type="Pfam" id="PF20714">
    <property type="entry name" value="HTH_64"/>
    <property type="match status" value="1"/>
</dbReference>
<dbReference type="AlphaFoldDB" id="A0A1H9FWG3"/>
<sequence>MIKIIVAEDDFRVANIHVGFLNKIDHVQVVGKAMNGQETLELVQSTDFDLLFLDIYLPDILGTELIDQLREIKPDLDIIMITAATEKHLLEDSLRKGIVNYIMKPASLEKFQEAINQYFNRQYLLAEQDHIDEELLNKIFSNQTNSIQSPKQNSLPKGIDKITLEKVIEHFDDKKGPWSADEMGQAIGSSRTTARRYLEYLVSTEYIKVEQEYGVIGRPERKYYAK</sequence>
<dbReference type="PANTHER" id="PTHR45526:SF6">
    <property type="entry name" value="TRANSCRIPTIONAL REGULATORY PROTEIN CITT"/>
    <property type="match status" value="1"/>
</dbReference>
<dbReference type="Proteomes" id="UP000199427">
    <property type="component" value="Unassembled WGS sequence"/>
</dbReference>
<dbReference type="InterPro" id="IPR048714">
    <property type="entry name" value="DpiA-like_HTH"/>
</dbReference>
<dbReference type="SUPFAM" id="SSF46785">
    <property type="entry name" value="Winged helix' DNA-binding domain"/>
    <property type="match status" value="1"/>
</dbReference>
<keyword evidence="6" id="KW-0238">DNA-binding</keyword>
<evidence type="ECO:0000256" key="5">
    <source>
        <dbReference type="ARBA" id="ARBA00023015"/>
    </source>
</evidence>
<protein>
    <submittedName>
        <fullName evidence="11">Two-component system, CitB family, response regulator CitT</fullName>
    </submittedName>
</protein>
<evidence type="ECO:0000256" key="6">
    <source>
        <dbReference type="ARBA" id="ARBA00023125"/>
    </source>
</evidence>
<dbReference type="SMART" id="SM00448">
    <property type="entry name" value="REC"/>
    <property type="match status" value="1"/>
</dbReference>
<dbReference type="GO" id="GO:0005737">
    <property type="term" value="C:cytoplasm"/>
    <property type="evidence" value="ECO:0007669"/>
    <property type="project" value="UniProtKB-SubCell"/>
</dbReference>
<keyword evidence="12" id="KW-1185">Reference proteome</keyword>
<evidence type="ECO:0000259" key="10">
    <source>
        <dbReference type="PROSITE" id="PS50110"/>
    </source>
</evidence>
<evidence type="ECO:0000256" key="9">
    <source>
        <dbReference type="PROSITE-ProRule" id="PRU00169"/>
    </source>
</evidence>
<evidence type="ECO:0000256" key="3">
    <source>
        <dbReference type="ARBA" id="ARBA00022553"/>
    </source>
</evidence>
<evidence type="ECO:0000313" key="12">
    <source>
        <dbReference type="Proteomes" id="UP000199427"/>
    </source>
</evidence>
<evidence type="ECO:0000256" key="4">
    <source>
        <dbReference type="ARBA" id="ARBA00023012"/>
    </source>
</evidence>
<organism evidence="11 12">
    <name type="scientific">Piscibacillus halophilus</name>
    <dbReference type="NCBI Taxonomy" id="571933"/>
    <lineage>
        <taxon>Bacteria</taxon>
        <taxon>Bacillati</taxon>
        <taxon>Bacillota</taxon>
        <taxon>Bacilli</taxon>
        <taxon>Bacillales</taxon>
        <taxon>Bacillaceae</taxon>
        <taxon>Piscibacillus</taxon>
    </lineage>
</organism>
<dbReference type="STRING" id="571933.SAMN05216362_11335"/>
<keyword evidence="3 9" id="KW-0597">Phosphoprotein</keyword>
<dbReference type="PIRSF" id="PIRSF006171">
    <property type="entry name" value="RR_citrat_malat"/>
    <property type="match status" value="1"/>
</dbReference>
<dbReference type="SUPFAM" id="SSF52172">
    <property type="entry name" value="CheY-like"/>
    <property type="match status" value="1"/>
</dbReference>
<dbReference type="OrthoDB" id="9759232at2"/>